<keyword evidence="1" id="KW-1133">Transmembrane helix</keyword>
<reference evidence="3" key="1">
    <citation type="journal article" date="2019" name="Int. J. Syst. Evol. Microbiol.">
        <title>The Global Catalogue of Microorganisms (GCM) 10K type strain sequencing project: providing services to taxonomists for standard genome sequencing and annotation.</title>
        <authorList>
            <consortium name="The Broad Institute Genomics Platform"/>
            <consortium name="The Broad Institute Genome Sequencing Center for Infectious Disease"/>
            <person name="Wu L."/>
            <person name="Ma J."/>
        </authorList>
    </citation>
    <scope>NUCLEOTIDE SEQUENCE [LARGE SCALE GENOMIC DNA]</scope>
    <source>
        <strain evidence="3">CGMCC 4.7192</strain>
    </source>
</reference>
<dbReference type="RefSeq" id="WP_380250382.1">
    <property type="nucleotide sequence ID" value="NZ_JBHUII010000004.1"/>
</dbReference>
<evidence type="ECO:0000313" key="2">
    <source>
        <dbReference type="EMBL" id="MFD2205607.1"/>
    </source>
</evidence>
<proteinExistence type="predicted"/>
<name>A0ABW5BHK7_9PROT</name>
<accession>A0ABW5BHK7</accession>
<keyword evidence="1" id="KW-0472">Membrane</keyword>
<gene>
    <name evidence="2" type="ORF">ACFSKO_08300</name>
</gene>
<evidence type="ECO:0000256" key="1">
    <source>
        <dbReference type="SAM" id="Phobius"/>
    </source>
</evidence>
<feature type="transmembrane region" description="Helical" evidence="1">
    <location>
        <begin position="7"/>
        <end position="29"/>
    </location>
</feature>
<keyword evidence="1" id="KW-0812">Transmembrane</keyword>
<evidence type="ECO:0000313" key="3">
    <source>
        <dbReference type="Proteomes" id="UP001597294"/>
    </source>
</evidence>
<dbReference type="EMBL" id="JBHUII010000004">
    <property type="protein sequence ID" value="MFD2205607.1"/>
    <property type="molecule type" value="Genomic_DNA"/>
</dbReference>
<organism evidence="2 3">
    <name type="scientific">Kiloniella antarctica</name>
    <dbReference type="NCBI Taxonomy" id="1550907"/>
    <lineage>
        <taxon>Bacteria</taxon>
        <taxon>Pseudomonadati</taxon>
        <taxon>Pseudomonadota</taxon>
        <taxon>Alphaproteobacteria</taxon>
        <taxon>Rhodospirillales</taxon>
        <taxon>Kiloniellaceae</taxon>
        <taxon>Kiloniella</taxon>
    </lineage>
</organism>
<sequence length="199" mass="22190">MKGTPKIFISAGGGFLALVMAALLLFFYLESTKPTKDKKKSIEVEISIGEENRPEHLRQIDQLMSTMELDKVNVQVPPKQKTNDTAQVKVSLRLAGTIELLKLSIANEALKTGSKVKINDTMAVLLSGDAFKITPRGPAEQPVFKNQNTEWKWEIRPKQAGQQELHFTVIAFFSVDGKRTSHAIKNFDKVIKIEGKPKS</sequence>
<keyword evidence="3" id="KW-1185">Reference proteome</keyword>
<protein>
    <submittedName>
        <fullName evidence="2">Uncharacterized protein</fullName>
    </submittedName>
</protein>
<dbReference type="Proteomes" id="UP001597294">
    <property type="component" value="Unassembled WGS sequence"/>
</dbReference>
<comment type="caution">
    <text evidence="2">The sequence shown here is derived from an EMBL/GenBank/DDBJ whole genome shotgun (WGS) entry which is preliminary data.</text>
</comment>